<protein>
    <submittedName>
        <fullName evidence="1">Uncharacterized protein</fullName>
    </submittedName>
</protein>
<dbReference type="Proteomes" id="UP001162501">
    <property type="component" value="Chromosome 2"/>
</dbReference>
<reference evidence="1" key="2">
    <citation type="submission" date="2025-03" db="EMBL/GenBank/DDBJ databases">
        <authorList>
            <consortium name="ELIXIR-Norway"/>
            <consortium name="Elixir Norway"/>
        </authorList>
    </citation>
    <scope>NUCLEOTIDE SEQUENCE</scope>
</reference>
<name>A0AC59YRQ3_RANTA</name>
<gene>
    <name evidence="1" type="ORF">MRATA1EN22A_LOCUS9014</name>
</gene>
<proteinExistence type="predicted"/>
<accession>A0AC59YRQ3</accession>
<sequence length="352" mass="39317">MQFKYTLLVGASDEGSPVLSTAITVIIRVSRVNELSPIGTTLAFTFTVFYNSPVDTLVGKLIFTDGGWLFNNIKCTIGGGNLGSPPKFYIEPDTGMIKLLDALDRESETQYKINVRIRDLDNDAVPDTLRQRSSTAQVTVNILNMNDEPLLETLIYSTTNIPFTHLNCLDKDSPQGQLRYSIVGGVEPPYLATTQNFQNDIFQGIQDPMTFQLLIEITDELGGNKTSQLSATTAVIIHAFPWTTTEPTSSTKTTTSTCILFFIFMYDTAINIYYISLITTSVLIKVLCYWSPDNCISALLTLTGFLFVMCLDAIEWCLIKDITACSKFFPHCYKHQQIQTDFTAKEYGQVPR</sequence>
<organism evidence="1 2">
    <name type="scientific">Rangifer tarandus platyrhynchus</name>
    <name type="common">Svalbard reindeer</name>
    <dbReference type="NCBI Taxonomy" id="3082113"/>
    <lineage>
        <taxon>Eukaryota</taxon>
        <taxon>Metazoa</taxon>
        <taxon>Chordata</taxon>
        <taxon>Craniata</taxon>
        <taxon>Vertebrata</taxon>
        <taxon>Euteleostomi</taxon>
        <taxon>Mammalia</taxon>
        <taxon>Eutheria</taxon>
        <taxon>Laurasiatheria</taxon>
        <taxon>Artiodactyla</taxon>
        <taxon>Ruminantia</taxon>
        <taxon>Pecora</taxon>
        <taxon>Cervidae</taxon>
        <taxon>Odocoileinae</taxon>
        <taxon>Rangifer</taxon>
    </lineage>
</organism>
<evidence type="ECO:0000313" key="2">
    <source>
        <dbReference type="Proteomes" id="UP001162501"/>
    </source>
</evidence>
<evidence type="ECO:0000313" key="1">
    <source>
        <dbReference type="EMBL" id="CAM9896381.1"/>
    </source>
</evidence>
<dbReference type="EMBL" id="OX596086">
    <property type="protein sequence ID" value="CAM9896381.1"/>
    <property type="molecule type" value="Genomic_DNA"/>
</dbReference>
<reference evidence="1" key="1">
    <citation type="submission" date="2023-05" db="EMBL/GenBank/DDBJ databases">
        <authorList>
            <consortium name="ELIXIR-Norway"/>
        </authorList>
    </citation>
    <scope>NUCLEOTIDE SEQUENCE</scope>
</reference>